<dbReference type="GO" id="GO:0006260">
    <property type="term" value="P:DNA replication"/>
    <property type="evidence" value="ECO:0007669"/>
    <property type="project" value="TreeGrafter"/>
</dbReference>
<sequence length="318" mass="36863">MRLIKKILQQRQRERWATESDETRAKRLKQMPEYARRRRHDSVSTTHDRLVRVPREENILLQNNGIRSQIVDATLKRFFLCDHVELTTNLRLLTEGHSDKKYLGEFKIKLPNDFCLESGNLSDLNDFVYADLKNNFSNPVWLANRTIVTPTNEAAQFVNDFLLIRISGFPPHILKLKKKLCIMLLRNLDATNGHCNGTHYIIVSIHDHVIEAKVASGPLAGSTLLIPRIPHISQEMEFPFTFTRKQFPVKPAFALTWNKAQGQTFEQIGMYLPTQFFSHGQMYVALSRVRKKANVKILTERYGNSMIIDNCVYKKILL</sequence>
<evidence type="ECO:0000259" key="2">
    <source>
        <dbReference type="Pfam" id="PF21530"/>
    </source>
</evidence>
<dbReference type="Pfam" id="PF21107">
    <property type="entry name" value="STPRs"/>
    <property type="match status" value="1"/>
</dbReference>
<dbReference type="InterPro" id="IPR048998">
    <property type="entry name" value="STPR"/>
</dbReference>
<evidence type="ECO:0000313" key="3">
    <source>
        <dbReference type="EMBL" id="KOF95842.1"/>
    </source>
</evidence>
<gene>
    <name evidence="3" type="ORF">OCBIM_22036928mg</name>
</gene>
<dbReference type="PANTHER" id="PTHR23274:SF51">
    <property type="entry name" value="OS03G0423850 PROTEIN"/>
    <property type="match status" value="1"/>
</dbReference>
<dbReference type="PANTHER" id="PTHR23274">
    <property type="entry name" value="DNA HELICASE-RELATED"/>
    <property type="match status" value="1"/>
</dbReference>
<dbReference type="InterPro" id="IPR027417">
    <property type="entry name" value="P-loop_NTPase"/>
</dbReference>
<dbReference type="Gene3D" id="3.40.50.300">
    <property type="entry name" value="P-loop containing nucleotide triphosphate hydrolases"/>
    <property type="match status" value="1"/>
</dbReference>
<reference evidence="3" key="1">
    <citation type="submission" date="2015-07" db="EMBL/GenBank/DDBJ databases">
        <title>MeaNS - Measles Nucleotide Surveillance Program.</title>
        <authorList>
            <person name="Tran T."/>
            <person name="Druce J."/>
        </authorList>
    </citation>
    <scope>NUCLEOTIDE SEQUENCE</scope>
    <source>
        <strain evidence="3">UCB-OBI-ISO-001</strain>
        <tissue evidence="3">Gonad</tissue>
    </source>
</reference>
<dbReference type="EMBL" id="KQ416666">
    <property type="protein sequence ID" value="KOF95842.1"/>
    <property type="molecule type" value="Genomic_DNA"/>
</dbReference>
<dbReference type="OrthoDB" id="2156623at2759"/>
<dbReference type="InterPro" id="IPR049163">
    <property type="entry name" value="Pif1-like_2B_dom"/>
</dbReference>
<protein>
    <submittedName>
        <fullName evidence="3">Uncharacterized protein</fullName>
    </submittedName>
</protein>
<evidence type="ECO:0000259" key="1">
    <source>
        <dbReference type="Pfam" id="PF21107"/>
    </source>
</evidence>
<proteinExistence type="predicted"/>
<feature type="domain" description="DNA helicase Pif1-like 2B" evidence="2">
    <location>
        <begin position="164"/>
        <end position="204"/>
    </location>
</feature>
<organism evidence="3">
    <name type="scientific">Octopus bimaculoides</name>
    <name type="common">California two-spotted octopus</name>
    <dbReference type="NCBI Taxonomy" id="37653"/>
    <lineage>
        <taxon>Eukaryota</taxon>
        <taxon>Metazoa</taxon>
        <taxon>Spiralia</taxon>
        <taxon>Lophotrochozoa</taxon>
        <taxon>Mollusca</taxon>
        <taxon>Cephalopoda</taxon>
        <taxon>Coleoidea</taxon>
        <taxon>Octopodiformes</taxon>
        <taxon>Octopoda</taxon>
        <taxon>Incirrata</taxon>
        <taxon>Octopodidae</taxon>
        <taxon>Octopus</taxon>
    </lineage>
</organism>
<dbReference type="SUPFAM" id="SSF52540">
    <property type="entry name" value="P-loop containing nucleoside triphosphate hydrolases"/>
    <property type="match status" value="1"/>
</dbReference>
<name>A0A0L8I2V3_OCTBM</name>
<feature type="domain" description="STPR" evidence="1">
    <location>
        <begin position="1"/>
        <end position="53"/>
    </location>
</feature>
<dbReference type="Pfam" id="PF21530">
    <property type="entry name" value="Pif1_2B_dom"/>
    <property type="match status" value="1"/>
</dbReference>
<accession>A0A0L8I2V3</accession>
<dbReference type="CDD" id="cd18809">
    <property type="entry name" value="SF1_C_RecD"/>
    <property type="match status" value="1"/>
</dbReference>
<dbReference type="GO" id="GO:0005657">
    <property type="term" value="C:replication fork"/>
    <property type="evidence" value="ECO:0007669"/>
    <property type="project" value="TreeGrafter"/>
</dbReference>
<dbReference type="AlphaFoldDB" id="A0A0L8I2V3"/>